<dbReference type="VEuPathDB" id="FungiDB:BCV72DRAFT_236168"/>
<protein>
    <submittedName>
        <fullName evidence="1">Uncharacterized protein</fullName>
    </submittedName>
</protein>
<dbReference type="AlphaFoldDB" id="A0A1X0QP94"/>
<sequence length="80" mass="8924">MKGIFVCLLYLLNGLTFKIKKPRSSFCAPSASFVPLKKPYFLSLSSDKVMCFALLTYLPQSLFELSLTCATIHGVNKDKV</sequence>
<dbReference type="Proteomes" id="UP000242414">
    <property type="component" value="Unassembled WGS sequence"/>
</dbReference>
<reference evidence="1" key="1">
    <citation type="journal article" date="2016" name="Proc. Natl. Acad. Sci. U.S.A.">
        <title>Lipid metabolic changes in an early divergent fungus govern the establishment of a mutualistic symbiosis with endobacteria.</title>
        <authorList>
            <person name="Lastovetsky O.A."/>
            <person name="Gaspar M.L."/>
            <person name="Mondo S.J."/>
            <person name="LaButti K.M."/>
            <person name="Sandor L."/>
            <person name="Grigoriev I.V."/>
            <person name="Henry S.A."/>
            <person name="Pawlowska T.E."/>
        </authorList>
    </citation>
    <scope>NUCLEOTIDE SEQUENCE [LARGE SCALE GENOMIC DNA]</scope>
    <source>
        <strain evidence="1">ATCC 52814</strain>
    </source>
</reference>
<gene>
    <name evidence="1" type="ORF">BCV72DRAFT_236168</name>
</gene>
<organism evidence="1">
    <name type="scientific">Rhizopus microsporus var. microsporus</name>
    <dbReference type="NCBI Taxonomy" id="86635"/>
    <lineage>
        <taxon>Eukaryota</taxon>
        <taxon>Fungi</taxon>
        <taxon>Fungi incertae sedis</taxon>
        <taxon>Mucoromycota</taxon>
        <taxon>Mucoromycotina</taxon>
        <taxon>Mucoromycetes</taxon>
        <taxon>Mucorales</taxon>
        <taxon>Mucorineae</taxon>
        <taxon>Rhizopodaceae</taxon>
        <taxon>Rhizopus</taxon>
    </lineage>
</organism>
<proteinExistence type="predicted"/>
<evidence type="ECO:0000313" key="1">
    <source>
        <dbReference type="EMBL" id="ORE01566.1"/>
    </source>
</evidence>
<dbReference type="EMBL" id="KV922119">
    <property type="protein sequence ID" value="ORE01566.1"/>
    <property type="molecule type" value="Genomic_DNA"/>
</dbReference>
<name>A0A1X0QP94_RHIZD</name>
<accession>A0A1X0QP94</accession>